<dbReference type="OrthoDB" id="5835829at2759"/>
<dbReference type="PROSITE" id="PS00375">
    <property type="entry name" value="UDPGT"/>
    <property type="match status" value="1"/>
</dbReference>
<dbReference type="EC" id="2.4.1.-" evidence="4"/>
<dbReference type="Pfam" id="PF00201">
    <property type="entry name" value="UDPGT"/>
    <property type="match status" value="1"/>
</dbReference>
<accession>A0A811Q054</accession>
<dbReference type="GO" id="GO:0080044">
    <property type="term" value="F:quercetin 7-O-glucosyltransferase activity"/>
    <property type="evidence" value="ECO:0007669"/>
    <property type="project" value="TreeGrafter"/>
</dbReference>
<dbReference type="Pfam" id="PF26168">
    <property type="entry name" value="Glyco_transf_N"/>
    <property type="match status" value="1"/>
</dbReference>
<comment type="caution">
    <text evidence="6">The sequence shown here is derived from an EMBL/GenBank/DDBJ whole genome shotgun (WGS) entry which is preliminary data.</text>
</comment>
<protein>
    <recommendedName>
        <fullName evidence="4">Glycosyltransferase</fullName>
        <ecNumber evidence="4">2.4.1.-</ecNumber>
    </recommendedName>
</protein>
<dbReference type="GO" id="GO:0080043">
    <property type="term" value="F:quercetin 3-O-glucosyltransferase activity"/>
    <property type="evidence" value="ECO:0007669"/>
    <property type="project" value="TreeGrafter"/>
</dbReference>
<dbReference type="PANTHER" id="PTHR11926">
    <property type="entry name" value="GLUCOSYL/GLUCURONOSYL TRANSFERASES"/>
    <property type="match status" value="1"/>
</dbReference>
<sequence length="488" mass="53526">MAAGDKPHAVCVPFPAQGHVTPMMKLAKVLYCKGFHVTFVNTEYNHRRLIRSRGPQAVAGLPGFRFATIPDGLPHSDADATQDPAALCDSTMKTCLPHLKSLLDRLNNDGDGGVPPVTCVVADNIMSFGVDAAKEIGVPCLLFWTASACGYMGYRHFQFLMDEGLAPLKDEEQLTNGFMDTPVVWAPGMSKHMRLKDFPTFLRTTDPNDVLMTFQLQEVERSEYASAVVINTFDELEQPALDAMRAIIPAVYTIGPLASVTEQVVVRRGPLDAVSCSLWREDQSCLAWLDARKPRPRSVVYVNFGSVTVMSGQELAEFAWGLARSGYDFLWVVRPDVVKGDTASAAALPPGFLEATEGRGLLASWCDQEAVLRHEAVGLFLTHSGWNSTLESLGAGVPMLCWPFFAEQQTNCRYKCVEWGVAMEVGDDVRREAVQARIRDAMRGDKGKEMARRAAEWREAAAGSAARSLANLDRLINDVLLSPARLGD</sequence>
<dbReference type="FunFam" id="3.40.50.2000:FF:000055">
    <property type="entry name" value="Glycosyltransferase"/>
    <property type="match status" value="1"/>
</dbReference>
<proteinExistence type="inferred from homology"/>
<dbReference type="PANTHER" id="PTHR11926:SF324">
    <property type="entry name" value="GLYCOSYLTRANSFERASE"/>
    <property type="match status" value="1"/>
</dbReference>
<dbReference type="SUPFAM" id="SSF53756">
    <property type="entry name" value="UDP-Glycosyltransferase/glycogen phosphorylase"/>
    <property type="match status" value="1"/>
</dbReference>
<feature type="domain" description="Glycosyltransferase N-terminal" evidence="5">
    <location>
        <begin position="10"/>
        <end position="136"/>
    </location>
</feature>
<dbReference type="InterPro" id="IPR058980">
    <property type="entry name" value="Glyco_transf_N"/>
</dbReference>
<organism evidence="6 7">
    <name type="scientific">Miscanthus lutarioriparius</name>
    <dbReference type="NCBI Taxonomy" id="422564"/>
    <lineage>
        <taxon>Eukaryota</taxon>
        <taxon>Viridiplantae</taxon>
        <taxon>Streptophyta</taxon>
        <taxon>Embryophyta</taxon>
        <taxon>Tracheophyta</taxon>
        <taxon>Spermatophyta</taxon>
        <taxon>Magnoliopsida</taxon>
        <taxon>Liliopsida</taxon>
        <taxon>Poales</taxon>
        <taxon>Poaceae</taxon>
        <taxon>PACMAD clade</taxon>
        <taxon>Panicoideae</taxon>
        <taxon>Andropogonodae</taxon>
        <taxon>Andropogoneae</taxon>
        <taxon>Saccharinae</taxon>
        <taxon>Miscanthus</taxon>
    </lineage>
</organism>
<dbReference type="InterPro" id="IPR035595">
    <property type="entry name" value="UDP_glycos_trans_CS"/>
</dbReference>
<gene>
    <name evidence="6" type="ORF">NCGR_LOCUS34345</name>
</gene>
<comment type="similarity">
    <text evidence="1 3">Belongs to the UDP-glycosyltransferase family.</text>
</comment>
<keyword evidence="7" id="KW-1185">Reference proteome</keyword>
<dbReference type="InterPro" id="IPR002213">
    <property type="entry name" value="UDP_glucos_trans"/>
</dbReference>
<evidence type="ECO:0000256" key="1">
    <source>
        <dbReference type="ARBA" id="ARBA00009995"/>
    </source>
</evidence>
<dbReference type="Gene3D" id="3.40.50.2000">
    <property type="entry name" value="Glycogen Phosphorylase B"/>
    <property type="match status" value="2"/>
</dbReference>
<dbReference type="CDD" id="cd03784">
    <property type="entry name" value="GT1_Gtf-like"/>
    <property type="match status" value="1"/>
</dbReference>
<evidence type="ECO:0000256" key="3">
    <source>
        <dbReference type="RuleBase" id="RU003718"/>
    </source>
</evidence>
<evidence type="ECO:0000313" key="6">
    <source>
        <dbReference type="EMBL" id="CAD6250567.1"/>
    </source>
</evidence>
<evidence type="ECO:0000313" key="7">
    <source>
        <dbReference type="Proteomes" id="UP000604825"/>
    </source>
</evidence>
<dbReference type="FunFam" id="3.40.50.2000:FF:000027">
    <property type="entry name" value="Glycosyltransferase"/>
    <property type="match status" value="1"/>
</dbReference>
<dbReference type="Proteomes" id="UP000604825">
    <property type="component" value="Unassembled WGS sequence"/>
</dbReference>
<keyword evidence="2 3" id="KW-0808">Transferase</keyword>
<reference evidence="6" key="1">
    <citation type="submission" date="2020-10" db="EMBL/GenBank/DDBJ databases">
        <authorList>
            <person name="Han B."/>
            <person name="Lu T."/>
            <person name="Zhao Q."/>
            <person name="Huang X."/>
            <person name="Zhao Y."/>
        </authorList>
    </citation>
    <scope>NUCLEOTIDE SEQUENCE</scope>
</reference>
<dbReference type="EMBL" id="CAJGYO010000008">
    <property type="protein sequence ID" value="CAD6250567.1"/>
    <property type="molecule type" value="Genomic_DNA"/>
</dbReference>
<evidence type="ECO:0000256" key="4">
    <source>
        <dbReference type="RuleBase" id="RU362057"/>
    </source>
</evidence>
<name>A0A811Q054_9POAL</name>
<evidence type="ECO:0000259" key="5">
    <source>
        <dbReference type="Pfam" id="PF26168"/>
    </source>
</evidence>
<evidence type="ECO:0000256" key="2">
    <source>
        <dbReference type="ARBA" id="ARBA00022679"/>
    </source>
</evidence>
<keyword evidence="3" id="KW-0328">Glycosyltransferase</keyword>
<dbReference type="AlphaFoldDB" id="A0A811Q054"/>